<dbReference type="RefSeq" id="WP_241793213.1">
    <property type="nucleotide sequence ID" value="NZ_JALBUU010000022.1"/>
</dbReference>
<dbReference type="InterPro" id="IPR052028">
    <property type="entry name" value="HipA_Ser/Thr_kinase"/>
</dbReference>
<dbReference type="Gene3D" id="1.10.1070.20">
    <property type="match status" value="1"/>
</dbReference>
<name>A0ABS9W7E0_9PROT</name>
<evidence type="ECO:0000256" key="1">
    <source>
        <dbReference type="ARBA" id="ARBA00010164"/>
    </source>
</evidence>
<gene>
    <name evidence="6" type="ORF">MON41_14540</name>
</gene>
<dbReference type="CDD" id="cd17808">
    <property type="entry name" value="HipA_Ec_like"/>
    <property type="match status" value="1"/>
</dbReference>
<keyword evidence="2" id="KW-0808">Transferase</keyword>
<dbReference type="PANTHER" id="PTHR37419:SF1">
    <property type="entry name" value="SERINE_THREONINE-PROTEIN KINASE TOXIN HIPA"/>
    <property type="match status" value="1"/>
</dbReference>
<keyword evidence="3" id="KW-0418">Kinase</keyword>
<organism evidence="6 7">
    <name type="scientific">Teichococcus vastitatis</name>
    <dbReference type="NCBI Taxonomy" id="2307076"/>
    <lineage>
        <taxon>Bacteria</taxon>
        <taxon>Pseudomonadati</taxon>
        <taxon>Pseudomonadota</taxon>
        <taxon>Alphaproteobacteria</taxon>
        <taxon>Acetobacterales</taxon>
        <taxon>Roseomonadaceae</taxon>
        <taxon>Roseomonas</taxon>
    </lineage>
</organism>
<sequence length="443" mass="49526">MNRSSSSKGRAKLLDVHLYGTLIGQVREDGHGNPGFTYVEGWQDMPAAVPLSLSMPLLLDHYGKRETNAFLWGLLPENPKVLDDLAREHKVSAKNPISLLAIVGEDCAGAVQFLPAGADIQQDAEGDIEWLTEDDIGQRLARLREQSGTIGRKPGERGRFSLAGAQSKTALHYADGKWGIPSGRIPTTRILKPPMPGLDGQVENEHFCLQLAQRLDFTVSRTEVLTIAGEKAIAVERFDRFPWKLEDGTTEWRRIHQEDMCQALSVMPDRKYQADGGPNIKAILRLLAERSTAPEEDTYAFTRAVGMNFLIAGTDAHAKNFSVLILPGAERSEIRLAPLYDINSALPYYDDLRDVELSLSIDGRKAFGDIMRRHWEAEARASRLYADRVVAELRIMMAALPRVAQETLEACRKDGLGHPMLDLLVQRLTERCRKLEKLYGFRN</sequence>
<evidence type="ECO:0000256" key="2">
    <source>
        <dbReference type="ARBA" id="ARBA00022679"/>
    </source>
</evidence>
<keyword evidence="7" id="KW-1185">Reference proteome</keyword>
<accession>A0ABS9W7E0</accession>
<reference evidence="6 7" key="1">
    <citation type="submission" date="2022-03" db="EMBL/GenBank/DDBJ databases">
        <title>Complete genome analysis of Roseomonas KG 17.1 : a prolific producer of plant growth promoters.</title>
        <authorList>
            <person name="Saadouli I."/>
            <person name="Najjari A."/>
            <person name="Mosbah A."/>
            <person name="Ouzari H.I."/>
        </authorList>
    </citation>
    <scope>NUCLEOTIDE SEQUENCE [LARGE SCALE GENOMIC DNA]</scope>
    <source>
        <strain evidence="6 7">KG17-1</strain>
    </source>
</reference>
<dbReference type="Pfam" id="PF07804">
    <property type="entry name" value="HipA_C"/>
    <property type="match status" value="1"/>
</dbReference>
<evidence type="ECO:0000259" key="4">
    <source>
        <dbReference type="Pfam" id="PF07804"/>
    </source>
</evidence>
<dbReference type="InterPro" id="IPR012893">
    <property type="entry name" value="HipA-like_C"/>
</dbReference>
<dbReference type="Pfam" id="PF13657">
    <property type="entry name" value="Couple_hipA"/>
    <property type="match status" value="1"/>
</dbReference>
<dbReference type="EMBL" id="JALBUU010000022">
    <property type="protein sequence ID" value="MCI0754943.1"/>
    <property type="molecule type" value="Genomic_DNA"/>
</dbReference>
<evidence type="ECO:0000313" key="7">
    <source>
        <dbReference type="Proteomes" id="UP001201985"/>
    </source>
</evidence>
<evidence type="ECO:0000259" key="5">
    <source>
        <dbReference type="Pfam" id="PF13657"/>
    </source>
</evidence>
<protein>
    <submittedName>
        <fullName evidence="6">Type II toxin-antitoxin system HipA family toxin</fullName>
    </submittedName>
</protein>
<dbReference type="NCBIfam" id="TIGR03071">
    <property type="entry name" value="couple_hipA"/>
    <property type="match status" value="1"/>
</dbReference>
<dbReference type="PANTHER" id="PTHR37419">
    <property type="entry name" value="SERINE/THREONINE-PROTEIN KINASE TOXIN HIPA"/>
    <property type="match status" value="1"/>
</dbReference>
<evidence type="ECO:0000256" key="3">
    <source>
        <dbReference type="ARBA" id="ARBA00022777"/>
    </source>
</evidence>
<comment type="similarity">
    <text evidence="1">Belongs to the HipA Ser/Thr kinase family.</text>
</comment>
<comment type="caution">
    <text evidence="6">The sequence shown here is derived from an EMBL/GenBank/DDBJ whole genome shotgun (WGS) entry which is preliminary data.</text>
</comment>
<evidence type="ECO:0000313" key="6">
    <source>
        <dbReference type="EMBL" id="MCI0754943.1"/>
    </source>
</evidence>
<proteinExistence type="inferred from homology"/>
<feature type="domain" description="HipA-like C-terminal" evidence="4">
    <location>
        <begin position="160"/>
        <end position="391"/>
    </location>
</feature>
<dbReference type="InterPro" id="IPR017508">
    <property type="entry name" value="HipA_N1"/>
</dbReference>
<feature type="domain" description="HipA N-terminal subdomain 1" evidence="5">
    <location>
        <begin position="14"/>
        <end position="113"/>
    </location>
</feature>
<dbReference type="Proteomes" id="UP001201985">
    <property type="component" value="Unassembled WGS sequence"/>
</dbReference>